<feature type="transmembrane region" description="Helical" evidence="11">
    <location>
        <begin position="323"/>
        <end position="346"/>
    </location>
</feature>
<proteinExistence type="inferred from homology"/>
<dbReference type="NCBIfam" id="NF038006">
    <property type="entry name" value="NhaD_1"/>
    <property type="match status" value="1"/>
</dbReference>
<comment type="similarity">
    <text evidence="10">Belongs to the NhaD Na(+)/H(+) (TC 2.A.62) antiporter family.</text>
</comment>
<feature type="transmembrane region" description="Helical" evidence="11">
    <location>
        <begin position="394"/>
        <end position="419"/>
    </location>
</feature>
<name>A0A1N6YB15_9FLAO</name>
<gene>
    <name evidence="13" type="ORF">SAMN05421797_106160</name>
</gene>
<keyword evidence="8 11" id="KW-0472">Membrane</keyword>
<sequence>METIIVIVFLAGYLAITLEHNLKIDKLIPALAMMAILWALIALGIDGYENWFDSAQQSLVNGFGGLGHLDRMHLMEESLLHHLGKTAEILFFLLGAMTIVEIIDYFDGFATIKGFIKTKEKGKLLWLFSILAFVLSAIIDNLTATIVLITILQKVIKDRETKLWFAGMIVITANAGGAWSPIGDVTTTMLWIANRVSAGQLVLHVLLPSLVCMIVPVVIASRFKVFKGLIDGELDEEKSKSKYSGIMLYLGLGAILFVPIFKTVTHLPPYVGMMLSLAVVATFAEIYSNKKFSISSVDQEGQDNEGHHSPVHHSLSKIELPSILFFLGILLAVAAMESLGILFNAAGALNEAIPNTDIVVLLFGIGSAVIDNVPLVAASMGMFSEPIDNPLWHFIAYSAGTGGSMLVIGSAAGVVAMGMEKIDFFWYLKKIAWLAFVGFISGAVVFILLRDFVLNA</sequence>
<dbReference type="Proteomes" id="UP000186953">
    <property type="component" value="Unassembled WGS sequence"/>
</dbReference>
<dbReference type="RefSeq" id="WP_076549710.1">
    <property type="nucleotide sequence ID" value="NZ_FTMA01000006.1"/>
</dbReference>
<keyword evidence="9" id="KW-0739">Sodium transport</keyword>
<keyword evidence="3" id="KW-0050">Antiport</keyword>
<feature type="transmembrane region" description="Helical" evidence="11">
    <location>
        <begin position="163"/>
        <end position="182"/>
    </location>
</feature>
<dbReference type="GO" id="GO:0006814">
    <property type="term" value="P:sodium ion transport"/>
    <property type="evidence" value="ECO:0007669"/>
    <property type="project" value="UniProtKB-KW"/>
</dbReference>
<evidence type="ECO:0000256" key="7">
    <source>
        <dbReference type="ARBA" id="ARBA00023065"/>
    </source>
</evidence>
<accession>A0A1N6YB15</accession>
<evidence type="ECO:0000256" key="9">
    <source>
        <dbReference type="ARBA" id="ARBA00023201"/>
    </source>
</evidence>
<dbReference type="GO" id="GO:0016020">
    <property type="term" value="C:membrane"/>
    <property type="evidence" value="ECO:0007669"/>
    <property type="project" value="UniProtKB-SubCell"/>
</dbReference>
<feature type="transmembrane region" description="Helical" evidence="11">
    <location>
        <begin position="89"/>
        <end position="106"/>
    </location>
</feature>
<feature type="transmembrane region" description="Helical" evidence="11">
    <location>
        <begin position="126"/>
        <end position="151"/>
    </location>
</feature>
<reference evidence="14" key="1">
    <citation type="submission" date="2017-01" db="EMBL/GenBank/DDBJ databases">
        <authorList>
            <person name="Varghese N."/>
            <person name="Submissions S."/>
        </authorList>
    </citation>
    <scope>NUCLEOTIDE SEQUENCE [LARGE SCALE GENOMIC DNA]</scope>
    <source>
        <strain evidence="14">DSM 15366</strain>
    </source>
</reference>
<feature type="transmembrane region" description="Helical" evidence="11">
    <location>
        <begin position="267"/>
        <end position="287"/>
    </location>
</feature>
<keyword evidence="5 11" id="KW-1133">Transmembrane helix</keyword>
<dbReference type="Pfam" id="PF03600">
    <property type="entry name" value="CitMHS"/>
    <property type="match status" value="1"/>
</dbReference>
<keyword evidence="6" id="KW-0915">Sodium</keyword>
<evidence type="ECO:0000256" key="6">
    <source>
        <dbReference type="ARBA" id="ARBA00023053"/>
    </source>
</evidence>
<dbReference type="InterPro" id="IPR045016">
    <property type="entry name" value="NhaD-like"/>
</dbReference>
<evidence type="ECO:0000259" key="12">
    <source>
        <dbReference type="Pfam" id="PF03600"/>
    </source>
</evidence>
<dbReference type="GO" id="GO:0015297">
    <property type="term" value="F:antiporter activity"/>
    <property type="evidence" value="ECO:0007669"/>
    <property type="project" value="UniProtKB-KW"/>
</dbReference>
<dbReference type="OrthoDB" id="9772058at2"/>
<protein>
    <submittedName>
        <fullName evidence="13">Sodium/proton antiporter, NhaD family</fullName>
    </submittedName>
</protein>
<evidence type="ECO:0000256" key="5">
    <source>
        <dbReference type="ARBA" id="ARBA00022989"/>
    </source>
</evidence>
<comment type="subcellular location">
    <subcellularLocation>
        <location evidence="1">Membrane</location>
        <topology evidence="1">Multi-pass membrane protein</topology>
    </subcellularLocation>
</comment>
<feature type="transmembrane region" description="Helical" evidence="11">
    <location>
        <begin position="431"/>
        <end position="449"/>
    </location>
</feature>
<evidence type="ECO:0000256" key="10">
    <source>
        <dbReference type="ARBA" id="ARBA00025753"/>
    </source>
</evidence>
<keyword evidence="14" id="KW-1185">Reference proteome</keyword>
<evidence type="ECO:0000256" key="2">
    <source>
        <dbReference type="ARBA" id="ARBA00022448"/>
    </source>
</evidence>
<keyword evidence="7" id="KW-0406">Ion transport</keyword>
<evidence type="ECO:0000313" key="13">
    <source>
        <dbReference type="EMBL" id="SIR11671.1"/>
    </source>
</evidence>
<dbReference type="PANTHER" id="PTHR43269">
    <property type="entry name" value="SODIUM/PROTON ANTIPORTER 1-RELATED"/>
    <property type="match status" value="1"/>
</dbReference>
<feature type="transmembrane region" description="Helical" evidence="11">
    <location>
        <begin position="358"/>
        <end position="382"/>
    </location>
</feature>
<evidence type="ECO:0000256" key="8">
    <source>
        <dbReference type="ARBA" id="ARBA00023136"/>
    </source>
</evidence>
<keyword evidence="4 11" id="KW-0812">Transmembrane</keyword>
<feature type="transmembrane region" description="Helical" evidence="11">
    <location>
        <begin position="202"/>
        <end position="223"/>
    </location>
</feature>
<feature type="transmembrane region" description="Helical" evidence="11">
    <location>
        <begin position="27"/>
        <end position="45"/>
    </location>
</feature>
<evidence type="ECO:0000256" key="4">
    <source>
        <dbReference type="ARBA" id="ARBA00022692"/>
    </source>
</evidence>
<dbReference type="InterPro" id="IPR004680">
    <property type="entry name" value="Cit_transptr-like_dom"/>
</dbReference>
<evidence type="ECO:0000256" key="1">
    <source>
        <dbReference type="ARBA" id="ARBA00004141"/>
    </source>
</evidence>
<keyword evidence="2" id="KW-0813">Transport</keyword>
<dbReference type="EMBL" id="FTMA01000006">
    <property type="protein sequence ID" value="SIR11671.1"/>
    <property type="molecule type" value="Genomic_DNA"/>
</dbReference>
<dbReference type="AlphaFoldDB" id="A0A1N6YB15"/>
<dbReference type="PANTHER" id="PTHR43269:SF2">
    <property type="entry name" value="SODIUM_PROTON ANTIPORTER 1-RELATED"/>
    <property type="match status" value="1"/>
</dbReference>
<feature type="domain" description="Citrate transporter-like" evidence="12">
    <location>
        <begin position="24"/>
        <end position="379"/>
    </location>
</feature>
<evidence type="ECO:0000256" key="3">
    <source>
        <dbReference type="ARBA" id="ARBA00022449"/>
    </source>
</evidence>
<dbReference type="STRING" id="228959.SAMN05421797_106160"/>
<evidence type="ECO:0000313" key="14">
    <source>
        <dbReference type="Proteomes" id="UP000186953"/>
    </source>
</evidence>
<evidence type="ECO:0000256" key="11">
    <source>
        <dbReference type="SAM" id="Phobius"/>
    </source>
</evidence>
<feature type="transmembrane region" description="Helical" evidence="11">
    <location>
        <begin position="243"/>
        <end position="261"/>
    </location>
</feature>
<organism evidence="13 14">
    <name type="scientific">Maribacter ulvicola</name>
    <dbReference type="NCBI Taxonomy" id="228959"/>
    <lineage>
        <taxon>Bacteria</taxon>
        <taxon>Pseudomonadati</taxon>
        <taxon>Bacteroidota</taxon>
        <taxon>Flavobacteriia</taxon>
        <taxon>Flavobacteriales</taxon>
        <taxon>Flavobacteriaceae</taxon>
        <taxon>Maribacter</taxon>
    </lineage>
</organism>